<keyword evidence="15" id="KW-0812">Transmembrane</keyword>
<comment type="subunit">
    <text evidence="6">Homodimer.</text>
</comment>
<evidence type="ECO:0000256" key="10">
    <source>
        <dbReference type="ARBA" id="ARBA00022723"/>
    </source>
</evidence>
<feature type="domain" description="Cytochrome b5 heme-binding" evidence="16">
    <location>
        <begin position="97"/>
        <end position="176"/>
    </location>
</feature>
<dbReference type="AlphaFoldDB" id="A0AAN9VZT9"/>
<dbReference type="InterPro" id="IPR000572">
    <property type="entry name" value="OxRdtase_Mopterin-bd_dom"/>
</dbReference>
<evidence type="ECO:0000256" key="4">
    <source>
        <dbReference type="ARBA" id="ARBA00004678"/>
    </source>
</evidence>
<organism evidence="17 18">
    <name type="scientific">Gryllus longicercus</name>
    <dbReference type="NCBI Taxonomy" id="2509291"/>
    <lineage>
        <taxon>Eukaryota</taxon>
        <taxon>Metazoa</taxon>
        <taxon>Ecdysozoa</taxon>
        <taxon>Arthropoda</taxon>
        <taxon>Hexapoda</taxon>
        <taxon>Insecta</taxon>
        <taxon>Pterygota</taxon>
        <taxon>Neoptera</taxon>
        <taxon>Polyneoptera</taxon>
        <taxon>Orthoptera</taxon>
        <taxon>Ensifera</taxon>
        <taxon>Gryllidea</taxon>
        <taxon>Grylloidea</taxon>
        <taxon>Gryllidae</taxon>
        <taxon>Gryllinae</taxon>
        <taxon>Gryllus</taxon>
    </lineage>
</organism>
<dbReference type="PRINTS" id="PR00363">
    <property type="entry name" value="CYTOCHROMEB5"/>
</dbReference>
<dbReference type="EMBL" id="JAZDUA010000125">
    <property type="protein sequence ID" value="KAK7867174.1"/>
    <property type="molecule type" value="Genomic_DNA"/>
</dbReference>
<dbReference type="PANTHER" id="PTHR19372">
    <property type="entry name" value="SULFITE REDUCTASE"/>
    <property type="match status" value="1"/>
</dbReference>
<dbReference type="PROSITE" id="PS00559">
    <property type="entry name" value="MOLYBDOPTERIN_EUK"/>
    <property type="match status" value="1"/>
</dbReference>
<dbReference type="FunFam" id="3.10.120.10:FF:000007">
    <property type="entry name" value="Sulfite oxidase, mitochondrial"/>
    <property type="match status" value="1"/>
</dbReference>
<dbReference type="Gene3D" id="3.90.420.10">
    <property type="entry name" value="Oxidoreductase, molybdopterin-binding domain"/>
    <property type="match status" value="1"/>
</dbReference>
<dbReference type="GO" id="GO:0020037">
    <property type="term" value="F:heme binding"/>
    <property type="evidence" value="ECO:0007669"/>
    <property type="project" value="TreeGrafter"/>
</dbReference>
<dbReference type="InterPro" id="IPR005066">
    <property type="entry name" value="MoCF_OxRdtse_dimer"/>
</dbReference>
<sequence>MTPLSTVLHTSRFVLRRWQGLLCQVQIPLHEFNKASFASNSNQETKSRGYGATVLAIGGIATAAGVYYFIEGTKRQHLQNASKELGNVSAGGFKCGLPTYTLDEVATHASKEDGIWVTFRQGVYDITNFVDQHPGGHEKISMAAGGSVEPFWLLYGVHKTPGVLAILEKYRIGNLSEEEASVSIADMEDPYAFEPRRHPALKPSNLKPFNAEPPMTLLVDSFITPSDLFYVRNHLPVPEVDEKSYSLEVSGLCVKNSSFNLEDLKKFPKYSVTATIQCAGNRRSEMVNVKPVKGLNWGQAAIGNATWSGARLIDVLKASGFKDNNLKVQHIQFEGLDTDSAHVPYGASIPAEKALDPRGDVILAYEMNGQPIPKDHGFPVRVIVPGIVGARNVKWLGRIVVSEVESDSHWQQNDYKGFSPSVDWDTVDFSKAPAIQELPVVSAICEPLEGATVKLENNKLVVRGYAWSGGGRRIIRVDVTADGGKTWHVADFTDQNDSKVPYHWAWTLWKAEIPVTQNVKKVEIWAKAVDSSYNVQPERFENIWNLRGVCGNAYHRVNVNIK</sequence>
<dbReference type="SUPFAM" id="SSF81296">
    <property type="entry name" value="E set domains"/>
    <property type="match status" value="1"/>
</dbReference>
<evidence type="ECO:0000259" key="16">
    <source>
        <dbReference type="PROSITE" id="PS50255"/>
    </source>
</evidence>
<keyword evidence="10" id="KW-0479">Metal-binding</keyword>
<dbReference type="GO" id="GO:0005758">
    <property type="term" value="C:mitochondrial intermembrane space"/>
    <property type="evidence" value="ECO:0007669"/>
    <property type="project" value="UniProtKB-SubCell"/>
</dbReference>
<dbReference type="Proteomes" id="UP001378592">
    <property type="component" value="Unassembled WGS sequence"/>
</dbReference>
<accession>A0AAN9VZT9</accession>
<dbReference type="CDD" id="cd02111">
    <property type="entry name" value="eukary_SO_Moco"/>
    <property type="match status" value="1"/>
</dbReference>
<feature type="transmembrane region" description="Helical" evidence="15">
    <location>
        <begin position="49"/>
        <end position="70"/>
    </location>
</feature>
<dbReference type="GO" id="GO:0006790">
    <property type="term" value="P:sulfur compound metabolic process"/>
    <property type="evidence" value="ECO:0007669"/>
    <property type="project" value="TreeGrafter"/>
</dbReference>
<comment type="pathway">
    <text evidence="4">Sulfur metabolism.</text>
</comment>
<dbReference type="PROSITE" id="PS50255">
    <property type="entry name" value="CYTOCHROME_B5_2"/>
    <property type="match status" value="1"/>
</dbReference>
<reference evidence="17 18" key="1">
    <citation type="submission" date="2024-03" db="EMBL/GenBank/DDBJ databases">
        <title>The genome assembly and annotation of the cricket Gryllus longicercus Weissman &amp; Gray.</title>
        <authorList>
            <person name="Szrajer S."/>
            <person name="Gray D."/>
            <person name="Ylla G."/>
        </authorList>
    </citation>
    <scope>NUCLEOTIDE SEQUENCE [LARGE SCALE GENOMIC DNA]</scope>
    <source>
        <strain evidence="17">DAG 2021-001</strain>
        <tissue evidence="17">Whole body minus gut</tissue>
    </source>
</reference>
<dbReference type="InterPro" id="IPR036400">
    <property type="entry name" value="Cyt_B5-like_heme/steroid_sf"/>
</dbReference>
<evidence type="ECO:0000256" key="7">
    <source>
        <dbReference type="ARBA" id="ARBA00012505"/>
    </source>
</evidence>
<dbReference type="Gene3D" id="3.10.120.10">
    <property type="entry name" value="Cytochrome b5-like heme/steroid binding domain"/>
    <property type="match status" value="1"/>
</dbReference>
<dbReference type="Gene3D" id="2.60.40.650">
    <property type="match status" value="1"/>
</dbReference>
<dbReference type="InterPro" id="IPR014756">
    <property type="entry name" value="Ig_E-set"/>
</dbReference>
<keyword evidence="9" id="KW-0349">Heme</keyword>
<evidence type="ECO:0000256" key="15">
    <source>
        <dbReference type="SAM" id="Phobius"/>
    </source>
</evidence>
<evidence type="ECO:0000256" key="8">
    <source>
        <dbReference type="ARBA" id="ARBA00022505"/>
    </source>
</evidence>
<evidence type="ECO:0000256" key="5">
    <source>
        <dbReference type="ARBA" id="ARBA00004971"/>
    </source>
</evidence>
<keyword evidence="12" id="KW-0408">Iron</keyword>
<comment type="cofactor">
    <cofactor evidence="2">
        <name>heme b</name>
        <dbReference type="ChEBI" id="CHEBI:60344"/>
    </cofactor>
</comment>
<dbReference type="SMART" id="SM01117">
    <property type="entry name" value="Cyt-b5"/>
    <property type="match status" value="1"/>
</dbReference>
<keyword evidence="15" id="KW-0472">Membrane</keyword>
<dbReference type="Pfam" id="PF03404">
    <property type="entry name" value="Mo-co_dimer"/>
    <property type="match status" value="1"/>
</dbReference>
<keyword evidence="13" id="KW-0496">Mitochondrion</keyword>
<dbReference type="GO" id="GO:0030151">
    <property type="term" value="F:molybdenum ion binding"/>
    <property type="evidence" value="ECO:0007669"/>
    <property type="project" value="InterPro"/>
</dbReference>
<dbReference type="Pfam" id="PF00174">
    <property type="entry name" value="Oxidored_molyb"/>
    <property type="match status" value="1"/>
</dbReference>
<dbReference type="InterPro" id="IPR036374">
    <property type="entry name" value="OxRdtase_Mopterin-bd_sf"/>
</dbReference>
<dbReference type="PRINTS" id="PR00407">
    <property type="entry name" value="EUMOPTERIN"/>
</dbReference>
<gene>
    <name evidence="17" type="ORF">R5R35_008371</name>
</gene>
<dbReference type="FunFam" id="2.60.40.650:FF:000002">
    <property type="entry name" value="sulfite oxidase"/>
    <property type="match status" value="1"/>
</dbReference>
<comment type="caution">
    <text evidence="17">The sequence shown here is derived from an EMBL/GenBank/DDBJ whole genome shotgun (WGS) entry which is preliminary data.</text>
</comment>
<keyword evidence="8" id="KW-0500">Molybdenum</keyword>
<dbReference type="GO" id="GO:0043546">
    <property type="term" value="F:molybdopterin cofactor binding"/>
    <property type="evidence" value="ECO:0007669"/>
    <property type="project" value="InterPro"/>
</dbReference>
<comment type="pathway">
    <text evidence="5">Energy metabolism; sulfur metabolism.</text>
</comment>
<evidence type="ECO:0000256" key="9">
    <source>
        <dbReference type="ARBA" id="ARBA00022617"/>
    </source>
</evidence>
<protein>
    <recommendedName>
        <fullName evidence="14">Sulfite oxidase</fullName>
        <ecNumber evidence="7">1.8.3.1</ecNumber>
    </recommendedName>
</protein>
<comment type="cofactor">
    <cofactor evidence="1">
        <name>Mo-molybdopterin</name>
        <dbReference type="ChEBI" id="CHEBI:71302"/>
    </cofactor>
</comment>
<dbReference type="EC" id="1.8.3.1" evidence="7"/>
<comment type="subcellular location">
    <subcellularLocation>
        <location evidence="3">Mitochondrion intermembrane space</location>
    </subcellularLocation>
</comment>
<dbReference type="GO" id="GO:0008482">
    <property type="term" value="F:sulfite oxidase activity"/>
    <property type="evidence" value="ECO:0007669"/>
    <property type="project" value="UniProtKB-EC"/>
</dbReference>
<dbReference type="FunFam" id="3.90.420.10:FF:000002">
    <property type="entry name" value="sulfite oxidase, mitochondrial"/>
    <property type="match status" value="1"/>
</dbReference>
<keyword evidence="15" id="KW-1133">Transmembrane helix</keyword>
<evidence type="ECO:0000256" key="14">
    <source>
        <dbReference type="ARBA" id="ARBA00070338"/>
    </source>
</evidence>
<evidence type="ECO:0000256" key="12">
    <source>
        <dbReference type="ARBA" id="ARBA00023004"/>
    </source>
</evidence>
<evidence type="ECO:0000256" key="13">
    <source>
        <dbReference type="ARBA" id="ARBA00023128"/>
    </source>
</evidence>
<evidence type="ECO:0000256" key="3">
    <source>
        <dbReference type="ARBA" id="ARBA00004569"/>
    </source>
</evidence>
<dbReference type="SUPFAM" id="SSF55856">
    <property type="entry name" value="Cytochrome b5-like heme/steroid binding domain"/>
    <property type="match status" value="1"/>
</dbReference>
<evidence type="ECO:0000256" key="11">
    <source>
        <dbReference type="ARBA" id="ARBA00023002"/>
    </source>
</evidence>
<keyword evidence="18" id="KW-1185">Reference proteome</keyword>
<evidence type="ECO:0000256" key="1">
    <source>
        <dbReference type="ARBA" id="ARBA00001924"/>
    </source>
</evidence>
<evidence type="ECO:0000256" key="6">
    <source>
        <dbReference type="ARBA" id="ARBA00011738"/>
    </source>
</evidence>
<proteinExistence type="predicted"/>
<dbReference type="InterPro" id="IPR008335">
    <property type="entry name" value="Mopterin_OxRdtase_euk"/>
</dbReference>
<evidence type="ECO:0000313" key="18">
    <source>
        <dbReference type="Proteomes" id="UP001378592"/>
    </source>
</evidence>
<name>A0AAN9VZT9_9ORTH</name>
<dbReference type="SUPFAM" id="SSF56524">
    <property type="entry name" value="Oxidoreductase molybdopterin-binding domain"/>
    <property type="match status" value="1"/>
</dbReference>
<evidence type="ECO:0000313" key="17">
    <source>
        <dbReference type="EMBL" id="KAK7867174.1"/>
    </source>
</evidence>
<dbReference type="InterPro" id="IPR022407">
    <property type="entry name" value="OxRdtase_Mopterin_BS"/>
</dbReference>
<dbReference type="PANTHER" id="PTHR19372:SF7">
    <property type="entry name" value="SULFITE OXIDASE, MITOCHONDRIAL"/>
    <property type="match status" value="1"/>
</dbReference>
<dbReference type="Pfam" id="PF00173">
    <property type="entry name" value="Cyt-b5"/>
    <property type="match status" value="1"/>
</dbReference>
<evidence type="ECO:0000256" key="2">
    <source>
        <dbReference type="ARBA" id="ARBA00001970"/>
    </source>
</evidence>
<dbReference type="InterPro" id="IPR001199">
    <property type="entry name" value="Cyt_B5-like_heme/steroid-bd"/>
</dbReference>
<keyword evidence="11" id="KW-0560">Oxidoreductase</keyword>